<dbReference type="Pfam" id="PF04294">
    <property type="entry name" value="VanW"/>
    <property type="match status" value="1"/>
</dbReference>
<feature type="region of interest" description="Disordered" evidence="1">
    <location>
        <begin position="381"/>
        <end position="478"/>
    </location>
</feature>
<proteinExistence type="predicted"/>
<evidence type="ECO:0008006" key="4">
    <source>
        <dbReference type="Google" id="ProtNLM"/>
    </source>
</evidence>
<dbReference type="RefSeq" id="WP_065526614.1">
    <property type="nucleotide sequence ID" value="NZ_CP016543.2"/>
</dbReference>
<keyword evidence="3" id="KW-1185">Reference proteome</keyword>
<name>A0A1C7EJT7_9BACL</name>
<sequence length="478" mass="51990">MDNKLVGLTFAAIFGFALIVFGAANAGAYAVDTWIFPVEEYGDNTYIGTNDVSNMEVPAAKMMLAGQLEAWQAEAKLDVVYQDATATYPLETAEILLDETLSSAQTGSQNSFVFGLSPDATREFLAEQFPVVTFTETDIATINNKLETALKAGQTKTKVSISDDSLSVDREKVVDVVFPTKFVSLDSATVIEALNGIQLAPETQFSFLDFIEELPLTDISDDELTQIASTIYGAVLQTNFLIDERSIGTQLPAQVPAGQEAAINRHLGVDLAFTNPNTSSFTLNLSKKKDSLNASISGFPFVYEYAIGITEEKEIEVRVVQQFSAFVTSGKKVEEKGLKGKSLTVIQTVIDNDEPLEVVTVSKDFYPPIHRIEVLPLEKKEEPVTEAPVEGDSDFVDANGDGVHDDITADPEPGDSDFVDVNNDGVYDPPVEESNVPKSGEPGFVDDNNDGVYDEVEDEQQQPEKKPVYDKGGNLVTE</sequence>
<reference evidence="2" key="1">
    <citation type="submission" date="2016-10" db="EMBL/GenBank/DDBJ databases">
        <authorList>
            <person name="See-Too W.S."/>
        </authorList>
    </citation>
    <scope>NUCLEOTIDE SEQUENCE</scope>
    <source>
        <strain evidence="2">DSM 22276</strain>
    </source>
</reference>
<gene>
    <name evidence="2" type="ORF">BCM40_09535</name>
</gene>
<dbReference type="STRING" id="414778.BCM40_09535"/>
<dbReference type="EMBL" id="CP016543">
    <property type="protein sequence ID" value="ANU23602.1"/>
    <property type="molecule type" value="Genomic_DNA"/>
</dbReference>
<dbReference type="KEGG" id="pdg:BCM40_09535"/>
<dbReference type="Proteomes" id="UP000092495">
    <property type="component" value="Chromosome"/>
</dbReference>
<evidence type="ECO:0000313" key="2">
    <source>
        <dbReference type="EMBL" id="ANU23602.1"/>
    </source>
</evidence>
<feature type="compositionally biased region" description="Acidic residues" evidence="1">
    <location>
        <begin position="447"/>
        <end position="461"/>
    </location>
</feature>
<evidence type="ECO:0000313" key="3">
    <source>
        <dbReference type="Proteomes" id="UP000092495"/>
    </source>
</evidence>
<accession>A0A1C7EJT7</accession>
<dbReference type="InterPro" id="IPR007391">
    <property type="entry name" value="Vancomycin_resist_VanW"/>
</dbReference>
<organism evidence="2 3">
    <name type="scientific">Planococcus donghaensis</name>
    <dbReference type="NCBI Taxonomy" id="414778"/>
    <lineage>
        <taxon>Bacteria</taxon>
        <taxon>Bacillati</taxon>
        <taxon>Bacillota</taxon>
        <taxon>Bacilli</taxon>
        <taxon>Bacillales</taxon>
        <taxon>Caryophanaceae</taxon>
        <taxon>Planococcus</taxon>
    </lineage>
</organism>
<feature type="compositionally biased region" description="Acidic residues" evidence="1">
    <location>
        <begin position="408"/>
        <end position="418"/>
    </location>
</feature>
<protein>
    <recommendedName>
        <fullName evidence="4">G5 domain-containing protein</fullName>
    </recommendedName>
</protein>
<evidence type="ECO:0000256" key="1">
    <source>
        <dbReference type="SAM" id="MobiDB-lite"/>
    </source>
</evidence>
<dbReference type="AlphaFoldDB" id="A0A1C7EJT7"/>